<dbReference type="InterPro" id="IPR013083">
    <property type="entry name" value="Znf_RING/FYVE/PHD"/>
</dbReference>
<gene>
    <name evidence="6" type="ORF">C2E20_5903</name>
</gene>
<dbReference type="InterPro" id="IPR011016">
    <property type="entry name" value="Znf_RING-CH"/>
</dbReference>
<evidence type="ECO:0000256" key="2">
    <source>
        <dbReference type="ARBA" id="ARBA00022771"/>
    </source>
</evidence>
<evidence type="ECO:0000256" key="3">
    <source>
        <dbReference type="ARBA" id="ARBA00022833"/>
    </source>
</evidence>
<organism evidence="6 7">
    <name type="scientific">Micractinium conductrix</name>
    <dbReference type="NCBI Taxonomy" id="554055"/>
    <lineage>
        <taxon>Eukaryota</taxon>
        <taxon>Viridiplantae</taxon>
        <taxon>Chlorophyta</taxon>
        <taxon>core chlorophytes</taxon>
        <taxon>Trebouxiophyceae</taxon>
        <taxon>Chlorellales</taxon>
        <taxon>Chlorellaceae</taxon>
        <taxon>Chlorella clade</taxon>
        <taxon>Micractinium</taxon>
    </lineage>
</organism>
<dbReference type="AlphaFoldDB" id="A0A2P6V9N7"/>
<keyword evidence="7" id="KW-1185">Reference proteome</keyword>
<dbReference type="SUPFAM" id="SSF57850">
    <property type="entry name" value="RING/U-box"/>
    <property type="match status" value="1"/>
</dbReference>
<evidence type="ECO:0000256" key="1">
    <source>
        <dbReference type="ARBA" id="ARBA00022723"/>
    </source>
</evidence>
<dbReference type="PROSITE" id="PS51292">
    <property type="entry name" value="ZF_RING_CH"/>
    <property type="match status" value="1"/>
</dbReference>
<dbReference type="Proteomes" id="UP000239649">
    <property type="component" value="Unassembled WGS sequence"/>
</dbReference>
<feature type="domain" description="RING-CH-type" evidence="5">
    <location>
        <begin position="30"/>
        <end position="89"/>
    </location>
</feature>
<evidence type="ECO:0000313" key="7">
    <source>
        <dbReference type="Proteomes" id="UP000239649"/>
    </source>
</evidence>
<dbReference type="EMBL" id="LHPF02000018">
    <property type="protein sequence ID" value="PSC70781.1"/>
    <property type="molecule type" value="Genomic_DNA"/>
</dbReference>
<dbReference type="GO" id="GO:0008270">
    <property type="term" value="F:zinc ion binding"/>
    <property type="evidence" value="ECO:0007669"/>
    <property type="project" value="UniProtKB-KW"/>
</dbReference>
<reference evidence="6 7" key="1">
    <citation type="journal article" date="2018" name="Plant J.">
        <title>Genome sequences of Chlorella sorokiniana UTEX 1602 and Micractinium conductrix SAG 241.80: implications to maltose excretion by a green alga.</title>
        <authorList>
            <person name="Arriola M.B."/>
            <person name="Velmurugan N."/>
            <person name="Zhang Y."/>
            <person name="Plunkett M.H."/>
            <person name="Hondzo H."/>
            <person name="Barney B.M."/>
        </authorList>
    </citation>
    <scope>NUCLEOTIDE SEQUENCE [LARGE SCALE GENOMIC DNA]</scope>
    <source>
        <strain evidence="6 7">SAG 241.80</strain>
    </source>
</reference>
<evidence type="ECO:0000259" key="5">
    <source>
        <dbReference type="PROSITE" id="PS51292"/>
    </source>
</evidence>
<keyword evidence="1" id="KW-0479">Metal-binding</keyword>
<dbReference type="SMART" id="SM00744">
    <property type="entry name" value="RINGv"/>
    <property type="match status" value="1"/>
</dbReference>
<feature type="region of interest" description="Disordered" evidence="4">
    <location>
        <begin position="197"/>
        <end position="243"/>
    </location>
</feature>
<keyword evidence="3" id="KW-0862">Zinc</keyword>
<dbReference type="Pfam" id="PF12906">
    <property type="entry name" value="RINGv"/>
    <property type="match status" value="1"/>
</dbReference>
<sequence length="275" mass="28747">MEVEGDKRRGATAITAFSSTMVERSAASTSSSEDTPVCWICLDTAGPLIFPCKCPRVAHPRCLARWQLQSAGSRKETHCEFCDARLPDWKATLTPQCGANAPAVMNVNFDGRTYSFEVKPGPDGYRQFTESIRRAFNLPDDSELNITFTCDEPSTDNGSLLTLQGSGAYDAAVHCASVSAARRLSSPTISRTVSTAEEYAASQPGTPMMGAPLGGAAGASPEGLSPEGGSAADAGLNGNKRRLSGSLRRLRSALQEFANALSSSSGGGGGGGMRP</sequence>
<proteinExistence type="predicted"/>
<evidence type="ECO:0000313" key="6">
    <source>
        <dbReference type="EMBL" id="PSC70781.1"/>
    </source>
</evidence>
<keyword evidence="2" id="KW-0863">Zinc-finger</keyword>
<evidence type="ECO:0000256" key="4">
    <source>
        <dbReference type="SAM" id="MobiDB-lite"/>
    </source>
</evidence>
<comment type="caution">
    <text evidence="6">The sequence shown here is derived from an EMBL/GenBank/DDBJ whole genome shotgun (WGS) entry which is preliminary data.</text>
</comment>
<dbReference type="OrthoDB" id="541346at2759"/>
<accession>A0A2P6V9N7</accession>
<dbReference type="Gene3D" id="3.30.40.10">
    <property type="entry name" value="Zinc/RING finger domain, C3HC4 (zinc finger)"/>
    <property type="match status" value="1"/>
</dbReference>
<name>A0A2P6V9N7_9CHLO</name>
<protein>
    <submittedName>
        <fullName evidence="6">Zygote specific ZYS1 isoform B</fullName>
    </submittedName>
</protein>